<comment type="caution">
    <text evidence="2">The sequence shown here is derived from an EMBL/GenBank/DDBJ whole genome shotgun (WGS) entry which is preliminary data.</text>
</comment>
<reference evidence="2" key="2">
    <citation type="submission" date="2022-01" db="EMBL/GenBank/DDBJ databases">
        <authorList>
            <person name="Yamashiro T."/>
            <person name="Shiraishi A."/>
            <person name="Satake H."/>
            <person name="Nakayama K."/>
        </authorList>
    </citation>
    <scope>NUCLEOTIDE SEQUENCE</scope>
</reference>
<dbReference type="InterPro" id="IPR021109">
    <property type="entry name" value="Peptidase_aspartic_dom_sf"/>
</dbReference>
<accession>A0ABQ5ESG8</accession>
<keyword evidence="2" id="KW-0548">Nucleotidyltransferase</keyword>
<dbReference type="Proteomes" id="UP001151760">
    <property type="component" value="Unassembled WGS sequence"/>
</dbReference>
<dbReference type="GO" id="GO:0003964">
    <property type="term" value="F:RNA-directed DNA polymerase activity"/>
    <property type="evidence" value="ECO:0007669"/>
    <property type="project" value="UniProtKB-KW"/>
</dbReference>
<organism evidence="2 3">
    <name type="scientific">Tanacetum coccineum</name>
    <dbReference type="NCBI Taxonomy" id="301880"/>
    <lineage>
        <taxon>Eukaryota</taxon>
        <taxon>Viridiplantae</taxon>
        <taxon>Streptophyta</taxon>
        <taxon>Embryophyta</taxon>
        <taxon>Tracheophyta</taxon>
        <taxon>Spermatophyta</taxon>
        <taxon>Magnoliopsida</taxon>
        <taxon>eudicotyledons</taxon>
        <taxon>Gunneridae</taxon>
        <taxon>Pentapetalae</taxon>
        <taxon>asterids</taxon>
        <taxon>campanulids</taxon>
        <taxon>Asterales</taxon>
        <taxon>Asteraceae</taxon>
        <taxon>Asteroideae</taxon>
        <taxon>Anthemideae</taxon>
        <taxon>Anthemidinae</taxon>
        <taxon>Tanacetum</taxon>
    </lineage>
</organism>
<sequence length="191" mass="21041">MATCDHLSGATWRKHCSPTVGQPPPDHRLTVVNGGSQRWSTAVITAGPPVNGGGQRRSKAADHRRPPPDHRRTTGQPTGHGPGQIGSWAGSGSGKFHFPTNFVVVDYVVDPRVPLILGSPFLRTRRALIDVYREELTLRHDDEAVTFKVGQTLRYSYNDVVSINRIDVSSCLCAVCSKKLLRILESILRWP</sequence>
<proteinExistence type="predicted"/>
<dbReference type="Gene3D" id="2.40.70.10">
    <property type="entry name" value="Acid Proteases"/>
    <property type="match status" value="1"/>
</dbReference>
<evidence type="ECO:0000313" key="3">
    <source>
        <dbReference type="Proteomes" id="UP001151760"/>
    </source>
</evidence>
<name>A0ABQ5ESG8_9ASTR</name>
<protein>
    <submittedName>
        <fullName evidence="2">Reverse transcriptase domain-containing protein</fullName>
    </submittedName>
</protein>
<feature type="region of interest" description="Disordered" evidence="1">
    <location>
        <begin position="43"/>
        <end position="86"/>
    </location>
</feature>
<gene>
    <name evidence="2" type="ORF">Tco_0988990</name>
</gene>
<keyword evidence="2" id="KW-0808">Transferase</keyword>
<evidence type="ECO:0000256" key="1">
    <source>
        <dbReference type="SAM" id="MobiDB-lite"/>
    </source>
</evidence>
<dbReference type="PANTHER" id="PTHR33067">
    <property type="entry name" value="RNA-DIRECTED DNA POLYMERASE-RELATED"/>
    <property type="match status" value="1"/>
</dbReference>
<evidence type="ECO:0000313" key="2">
    <source>
        <dbReference type="EMBL" id="GJT53936.1"/>
    </source>
</evidence>
<feature type="compositionally biased region" description="Basic and acidic residues" evidence="1">
    <location>
        <begin position="59"/>
        <end position="72"/>
    </location>
</feature>
<feature type="region of interest" description="Disordered" evidence="1">
    <location>
        <begin position="1"/>
        <end position="29"/>
    </location>
</feature>
<reference evidence="2" key="1">
    <citation type="journal article" date="2022" name="Int. J. Mol. Sci.">
        <title>Draft Genome of Tanacetum Coccineum: Genomic Comparison of Closely Related Tanacetum-Family Plants.</title>
        <authorList>
            <person name="Yamashiro T."/>
            <person name="Shiraishi A."/>
            <person name="Nakayama K."/>
            <person name="Satake H."/>
        </authorList>
    </citation>
    <scope>NUCLEOTIDE SEQUENCE</scope>
</reference>
<keyword evidence="2" id="KW-0695">RNA-directed DNA polymerase</keyword>
<keyword evidence="3" id="KW-1185">Reference proteome</keyword>
<dbReference type="PANTHER" id="PTHR33067:SF9">
    <property type="entry name" value="RNA-DIRECTED DNA POLYMERASE"/>
    <property type="match status" value="1"/>
</dbReference>
<dbReference type="EMBL" id="BQNB010016631">
    <property type="protein sequence ID" value="GJT53936.1"/>
    <property type="molecule type" value="Genomic_DNA"/>
</dbReference>